<keyword evidence="3" id="KW-1185">Reference proteome</keyword>
<accession>A0ABV5D2V5</accession>
<evidence type="ECO:0000256" key="1">
    <source>
        <dbReference type="SAM" id="MobiDB-lite"/>
    </source>
</evidence>
<protein>
    <submittedName>
        <fullName evidence="2">Uncharacterized protein</fullName>
    </submittedName>
</protein>
<feature type="compositionally biased region" description="Gly residues" evidence="1">
    <location>
        <begin position="62"/>
        <end position="80"/>
    </location>
</feature>
<feature type="non-terminal residue" evidence="2">
    <location>
        <position position="80"/>
    </location>
</feature>
<dbReference type="EMBL" id="JBCGDC010000296">
    <property type="protein sequence ID" value="MFB6398600.1"/>
    <property type="molecule type" value="Genomic_DNA"/>
</dbReference>
<evidence type="ECO:0000313" key="2">
    <source>
        <dbReference type="EMBL" id="MFB6398600.1"/>
    </source>
</evidence>
<gene>
    <name evidence="2" type="ORF">AAFH96_36890</name>
</gene>
<dbReference type="RefSeq" id="WP_375737327.1">
    <property type="nucleotide sequence ID" value="NZ_JBCGDC010000296.1"/>
</dbReference>
<reference evidence="2 3" key="1">
    <citation type="submission" date="2024-04" db="EMBL/GenBank/DDBJ databases">
        <title>Polymorphospora sp. isolated from Baiyangdian Lake in Xiong'an New Area.</title>
        <authorList>
            <person name="Zhang X."/>
            <person name="Liu J."/>
        </authorList>
    </citation>
    <scope>NUCLEOTIDE SEQUENCE [LARGE SCALE GENOMIC DNA]</scope>
    <source>
        <strain evidence="2 3">2-325</strain>
    </source>
</reference>
<proteinExistence type="predicted"/>
<evidence type="ECO:0000313" key="3">
    <source>
        <dbReference type="Proteomes" id="UP001582793"/>
    </source>
</evidence>
<organism evidence="2 3">
    <name type="scientific">Polymorphospora lycopeni</name>
    <dbReference type="NCBI Taxonomy" id="3140240"/>
    <lineage>
        <taxon>Bacteria</taxon>
        <taxon>Bacillati</taxon>
        <taxon>Actinomycetota</taxon>
        <taxon>Actinomycetes</taxon>
        <taxon>Micromonosporales</taxon>
        <taxon>Micromonosporaceae</taxon>
        <taxon>Polymorphospora</taxon>
    </lineage>
</organism>
<sequence>MAGRRRALFIARRCRGVVVVDRWRGSGPGRRRRRGAAIRLETVTGDRPPDAPRQLVRRPGGRRGPAGEGGVGRGYAAGGV</sequence>
<name>A0ABV5D2V5_9ACTN</name>
<feature type="region of interest" description="Disordered" evidence="1">
    <location>
        <begin position="43"/>
        <end position="80"/>
    </location>
</feature>
<comment type="caution">
    <text evidence="2">The sequence shown here is derived from an EMBL/GenBank/DDBJ whole genome shotgun (WGS) entry which is preliminary data.</text>
</comment>
<dbReference type="Proteomes" id="UP001582793">
    <property type="component" value="Unassembled WGS sequence"/>
</dbReference>